<dbReference type="FunFam" id="1.10.12.10:FF:000001">
    <property type="entry name" value="Probable enoyl-CoA hydratase, mitochondrial"/>
    <property type="match status" value="1"/>
</dbReference>
<sequence>MAGVVRARLLQLQHVLRPMMAVKRANENARIRQSMSAVALVNGRCMSSAPSYDYLLVDKRGESGCVGLVTLNRPKALNALSDPLMIELNSALQTLDADPTVAAIVITGSDKAFAAGADIKQMEDQQFVDCLKVNFLDHWNGITKIRKPVIAAVNGYALGGGCEVAMMCDIVLAGEKAKFGQPEIIIGTIPGSGGTQRLTKAVGKSRAMQMCLTGDMITAQQANDWGLVSSIHPPDKLVDEAIKLGERIATHSKVVVAVCKEAVNSSFELSLGEGVKFEKRLFHATFALNDRKEGMTAFVQKRKPNFTDT</sequence>
<evidence type="ECO:0000256" key="7">
    <source>
        <dbReference type="RuleBase" id="RU003707"/>
    </source>
</evidence>
<dbReference type="PROSITE" id="PS00166">
    <property type="entry name" value="ENOYL_COA_HYDRATASE"/>
    <property type="match status" value="1"/>
</dbReference>
<dbReference type="AlphaFoldDB" id="A0AAN8WS42"/>
<dbReference type="SUPFAM" id="SSF52096">
    <property type="entry name" value="ClpP/crotonase"/>
    <property type="match status" value="1"/>
</dbReference>
<dbReference type="EC" id="4.2.1.17" evidence="2"/>
<evidence type="ECO:0000256" key="6">
    <source>
        <dbReference type="ARBA" id="ARBA00073937"/>
    </source>
</evidence>
<keyword evidence="3" id="KW-0276">Fatty acid metabolism</keyword>
<dbReference type="InterPro" id="IPR014748">
    <property type="entry name" value="Enoyl-CoA_hydra_C"/>
</dbReference>
<dbReference type="PANTHER" id="PTHR11941:SF54">
    <property type="entry name" value="ENOYL-COA HYDRATASE, MITOCHONDRIAL"/>
    <property type="match status" value="1"/>
</dbReference>
<keyword evidence="4" id="KW-0443">Lipid metabolism</keyword>
<dbReference type="CDD" id="cd06558">
    <property type="entry name" value="crotonase-like"/>
    <property type="match status" value="1"/>
</dbReference>
<reference evidence="8 9" key="1">
    <citation type="submission" date="2023-11" db="EMBL/GenBank/DDBJ databases">
        <title>Halocaridina rubra genome assembly.</title>
        <authorList>
            <person name="Smith C."/>
        </authorList>
    </citation>
    <scope>NUCLEOTIDE SEQUENCE [LARGE SCALE GENOMIC DNA]</scope>
    <source>
        <strain evidence="8">EP-1</strain>
        <tissue evidence="8">Whole</tissue>
    </source>
</reference>
<evidence type="ECO:0000313" key="9">
    <source>
        <dbReference type="Proteomes" id="UP001381693"/>
    </source>
</evidence>
<dbReference type="PANTHER" id="PTHR11941">
    <property type="entry name" value="ENOYL-COA HYDRATASE-RELATED"/>
    <property type="match status" value="1"/>
</dbReference>
<organism evidence="8 9">
    <name type="scientific">Halocaridina rubra</name>
    <name type="common">Hawaiian red shrimp</name>
    <dbReference type="NCBI Taxonomy" id="373956"/>
    <lineage>
        <taxon>Eukaryota</taxon>
        <taxon>Metazoa</taxon>
        <taxon>Ecdysozoa</taxon>
        <taxon>Arthropoda</taxon>
        <taxon>Crustacea</taxon>
        <taxon>Multicrustacea</taxon>
        <taxon>Malacostraca</taxon>
        <taxon>Eumalacostraca</taxon>
        <taxon>Eucarida</taxon>
        <taxon>Decapoda</taxon>
        <taxon>Pleocyemata</taxon>
        <taxon>Caridea</taxon>
        <taxon>Atyoidea</taxon>
        <taxon>Atyidae</taxon>
        <taxon>Halocaridina</taxon>
    </lineage>
</organism>
<dbReference type="InterPro" id="IPR029045">
    <property type="entry name" value="ClpP/crotonase-like_dom_sf"/>
</dbReference>
<gene>
    <name evidence="8" type="primary">ECHS1_1</name>
    <name evidence="8" type="ORF">SK128_003167</name>
</gene>
<dbReference type="GO" id="GO:0006635">
    <property type="term" value="P:fatty acid beta-oxidation"/>
    <property type="evidence" value="ECO:0007669"/>
    <property type="project" value="TreeGrafter"/>
</dbReference>
<dbReference type="Gene3D" id="3.90.226.10">
    <property type="entry name" value="2-enoyl-CoA Hydratase, Chain A, domain 1"/>
    <property type="match status" value="1"/>
</dbReference>
<dbReference type="Pfam" id="PF00378">
    <property type="entry name" value="ECH_1"/>
    <property type="match status" value="1"/>
</dbReference>
<comment type="similarity">
    <text evidence="1 7">Belongs to the enoyl-CoA hydratase/isomerase family.</text>
</comment>
<evidence type="ECO:0000313" key="8">
    <source>
        <dbReference type="EMBL" id="KAK7067308.1"/>
    </source>
</evidence>
<evidence type="ECO:0000256" key="3">
    <source>
        <dbReference type="ARBA" id="ARBA00022832"/>
    </source>
</evidence>
<dbReference type="Gene3D" id="1.10.12.10">
    <property type="entry name" value="Lyase 2-enoyl-coa Hydratase, Chain A, domain 2"/>
    <property type="match status" value="1"/>
</dbReference>
<evidence type="ECO:0000256" key="5">
    <source>
        <dbReference type="ARBA" id="ARBA00023239"/>
    </source>
</evidence>
<evidence type="ECO:0000256" key="1">
    <source>
        <dbReference type="ARBA" id="ARBA00005254"/>
    </source>
</evidence>
<dbReference type="InterPro" id="IPR018376">
    <property type="entry name" value="Enoyl-CoA_hyd/isom_CS"/>
</dbReference>
<keyword evidence="9" id="KW-1185">Reference proteome</keyword>
<evidence type="ECO:0000256" key="2">
    <source>
        <dbReference type="ARBA" id="ARBA00012076"/>
    </source>
</evidence>
<dbReference type="FunFam" id="3.90.226.10:FF:000019">
    <property type="entry name" value="Enoyl-CoA hydratase, mitochondrial"/>
    <property type="match status" value="1"/>
</dbReference>
<dbReference type="GO" id="GO:0004300">
    <property type="term" value="F:enoyl-CoA hydratase activity"/>
    <property type="evidence" value="ECO:0007669"/>
    <property type="project" value="UniProtKB-EC"/>
</dbReference>
<comment type="caution">
    <text evidence="8">The sequence shown here is derived from an EMBL/GenBank/DDBJ whole genome shotgun (WGS) entry which is preliminary data.</text>
</comment>
<dbReference type="InterPro" id="IPR001753">
    <property type="entry name" value="Enoyl-CoA_hydra/iso"/>
</dbReference>
<dbReference type="EMBL" id="JAXCGZ010018880">
    <property type="protein sequence ID" value="KAK7067308.1"/>
    <property type="molecule type" value="Genomic_DNA"/>
</dbReference>
<keyword evidence="5 8" id="KW-0456">Lyase</keyword>
<accession>A0AAN8WS42</accession>
<proteinExistence type="inferred from homology"/>
<dbReference type="GO" id="GO:0005739">
    <property type="term" value="C:mitochondrion"/>
    <property type="evidence" value="ECO:0007669"/>
    <property type="project" value="TreeGrafter"/>
</dbReference>
<dbReference type="Proteomes" id="UP001381693">
    <property type="component" value="Unassembled WGS sequence"/>
</dbReference>
<evidence type="ECO:0000256" key="4">
    <source>
        <dbReference type="ARBA" id="ARBA00023098"/>
    </source>
</evidence>
<name>A0AAN8WS42_HALRR</name>
<protein>
    <recommendedName>
        <fullName evidence="6">Probable enoyl-CoA hydratase, mitochondrial</fullName>
        <ecNumber evidence="2">4.2.1.17</ecNumber>
    </recommendedName>
</protein>